<gene>
    <name evidence="7" type="ORF">PPNO1_LOCUS6824</name>
</gene>
<keyword evidence="1 6" id="KW-0378">Hydrolase</keyword>
<dbReference type="PANTHER" id="PTHR21314:SF0">
    <property type="entry name" value="QUEUOSINE 5'-PHOSPHATE N-GLYCOSYLASE_HYDROLASE"/>
    <property type="match status" value="1"/>
</dbReference>
<evidence type="ECO:0000256" key="2">
    <source>
        <dbReference type="ARBA" id="ARBA00035119"/>
    </source>
</evidence>
<dbReference type="EC" id="3.2.2.-" evidence="6"/>
<proteinExistence type="inferred from homology"/>
<dbReference type="GO" id="GO:0006400">
    <property type="term" value="P:tRNA modification"/>
    <property type="evidence" value="ECO:0007669"/>
    <property type="project" value="TreeGrafter"/>
</dbReference>
<comment type="function">
    <text evidence="6">Catalyzes the hydrolysis of queuosine 5'-phosphate, releasing the nucleobase queuine (q). Is required for salvage of queuine from exogenous queuosine (Q) that is imported and then converted to queuosine 5'-phosphate intracellularly.</text>
</comment>
<name>A0A9P1H5L9_9PEZI</name>
<evidence type="ECO:0000256" key="6">
    <source>
        <dbReference type="RuleBase" id="RU365002"/>
    </source>
</evidence>
<dbReference type="InterPro" id="IPR019438">
    <property type="entry name" value="Q_salvage"/>
</dbReference>
<evidence type="ECO:0000256" key="4">
    <source>
        <dbReference type="ARBA" id="ARBA00035393"/>
    </source>
</evidence>
<evidence type="ECO:0000256" key="3">
    <source>
        <dbReference type="ARBA" id="ARBA00035306"/>
    </source>
</evidence>
<dbReference type="GO" id="GO:0016787">
    <property type="term" value="F:hydrolase activity"/>
    <property type="evidence" value="ECO:0007669"/>
    <property type="project" value="UniProtKB-KW"/>
</dbReference>
<reference evidence="7" key="1">
    <citation type="submission" date="2022-11" db="EMBL/GenBank/DDBJ databases">
        <authorList>
            <person name="Scott C."/>
            <person name="Bruce N."/>
        </authorList>
    </citation>
    <scope>NUCLEOTIDE SEQUENCE</scope>
</reference>
<dbReference type="Pfam" id="PF10343">
    <property type="entry name" value="Q_salvage"/>
    <property type="match status" value="1"/>
</dbReference>
<protein>
    <recommendedName>
        <fullName evidence="3 6">Queuosine 5'-phosphate N-glycosylase/hydrolase</fullName>
        <ecNumber evidence="6">3.2.2.-</ecNumber>
    </recommendedName>
    <alternativeName>
        <fullName evidence="4 6">Queuosine-nucleotide N-glycosylase/hydrolase</fullName>
    </alternativeName>
</protein>
<dbReference type="OrthoDB" id="416777at2759"/>
<dbReference type="Proteomes" id="UP000838763">
    <property type="component" value="Unassembled WGS sequence"/>
</dbReference>
<comment type="similarity">
    <text evidence="2 6">Belongs to the QNG1 protein family.</text>
</comment>
<comment type="caution">
    <text evidence="7">The sequence shown here is derived from an EMBL/GenBank/DDBJ whole genome shotgun (WGS) entry which is preliminary data.</text>
</comment>
<comment type="catalytic activity">
    <reaction evidence="5 6">
        <text>queuosine 5'-phosphate + H2O = queuine + D-ribose 5-phosphate</text>
        <dbReference type="Rhea" id="RHEA:75387"/>
        <dbReference type="ChEBI" id="CHEBI:15377"/>
        <dbReference type="ChEBI" id="CHEBI:17433"/>
        <dbReference type="ChEBI" id="CHEBI:78346"/>
        <dbReference type="ChEBI" id="CHEBI:194371"/>
    </reaction>
    <physiologicalReaction direction="left-to-right" evidence="5 6">
        <dbReference type="Rhea" id="RHEA:75388"/>
    </physiologicalReaction>
</comment>
<accession>A0A9P1H5L9</accession>
<dbReference type="PANTHER" id="PTHR21314">
    <property type="entry name" value="QUEUOSINE 5'-PHOSPHATE N-GLYCOSYLASE_HYDROLASE-RELATED"/>
    <property type="match status" value="1"/>
</dbReference>
<sequence>MSDDEVDLELLELLRQHVQGKLKVSDEPETEVLDGAEYIYDNSIDVALDMRACKQAASSIHALMQQKSYSTSTWSEHVLHPKEKDASTLAFIFTMDLLNFSFWSELPEEERFAVEYQGQVWTGYWSLVASLQRALEEGIPITSSDFWQNEDECTLEVLKNVFRSTTTEEEIPMLEERLACLREAGQVLYEKYGCSFEELVWSANGSAAGLVNILARDFPCFRDEFKFESRRKPVRLLKRAQILVADLWACFDGQDYGDFYDIGKITMFADYRVPQILQSMGCLYYSPSLMSTIKHGKTIKSGSYWELQIRDMLKPQKLYGP</sequence>
<dbReference type="AlphaFoldDB" id="A0A9P1H5L9"/>
<dbReference type="EMBL" id="CALLCH030000016">
    <property type="protein sequence ID" value="CAI4217207.1"/>
    <property type="molecule type" value="Genomic_DNA"/>
</dbReference>
<keyword evidence="8" id="KW-1185">Reference proteome</keyword>
<evidence type="ECO:0000256" key="5">
    <source>
        <dbReference type="ARBA" id="ARBA00048204"/>
    </source>
</evidence>
<evidence type="ECO:0000313" key="7">
    <source>
        <dbReference type="EMBL" id="CAI4217207.1"/>
    </source>
</evidence>
<organism evidence="7 8">
    <name type="scientific">Parascedosporium putredinis</name>
    <dbReference type="NCBI Taxonomy" id="1442378"/>
    <lineage>
        <taxon>Eukaryota</taxon>
        <taxon>Fungi</taxon>
        <taxon>Dikarya</taxon>
        <taxon>Ascomycota</taxon>
        <taxon>Pezizomycotina</taxon>
        <taxon>Sordariomycetes</taxon>
        <taxon>Hypocreomycetidae</taxon>
        <taxon>Microascales</taxon>
        <taxon>Microascaceae</taxon>
        <taxon>Parascedosporium</taxon>
    </lineage>
</organism>
<evidence type="ECO:0000313" key="8">
    <source>
        <dbReference type="Proteomes" id="UP000838763"/>
    </source>
</evidence>
<evidence type="ECO:0000256" key="1">
    <source>
        <dbReference type="ARBA" id="ARBA00022801"/>
    </source>
</evidence>